<evidence type="ECO:0000313" key="2">
    <source>
        <dbReference type="Proteomes" id="UP000257109"/>
    </source>
</evidence>
<dbReference type="Proteomes" id="UP000257109">
    <property type="component" value="Unassembled WGS sequence"/>
</dbReference>
<accession>A0A371GW19</accession>
<reference evidence="1" key="1">
    <citation type="submission" date="2018-05" db="EMBL/GenBank/DDBJ databases">
        <title>Draft genome of Mucuna pruriens seed.</title>
        <authorList>
            <person name="Nnadi N.E."/>
            <person name="Vos R."/>
            <person name="Hasami M.H."/>
            <person name="Devisetty U.K."/>
            <person name="Aguiy J.C."/>
        </authorList>
    </citation>
    <scope>NUCLEOTIDE SEQUENCE [LARGE SCALE GENOMIC DNA]</scope>
    <source>
        <strain evidence="1">JCA_2017</strain>
    </source>
</reference>
<feature type="non-terminal residue" evidence="1">
    <location>
        <position position="1"/>
    </location>
</feature>
<name>A0A371GW19_MUCPR</name>
<keyword evidence="2" id="KW-1185">Reference proteome</keyword>
<proteinExistence type="predicted"/>
<gene>
    <name evidence="1" type="ORF">CR513_22833</name>
</gene>
<organism evidence="1 2">
    <name type="scientific">Mucuna pruriens</name>
    <name type="common">Velvet bean</name>
    <name type="synonym">Dolichos pruriens</name>
    <dbReference type="NCBI Taxonomy" id="157652"/>
    <lineage>
        <taxon>Eukaryota</taxon>
        <taxon>Viridiplantae</taxon>
        <taxon>Streptophyta</taxon>
        <taxon>Embryophyta</taxon>
        <taxon>Tracheophyta</taxon>
        <taxon>Spermatophyta</taxon>
        <taxon>Magnoliopsida</taxon>
        <taxon>eudicotyledons</taxon>
        <taxon>Gunneridae</taxon>
        <taxon>Pentapetalae</taxon>
        <taxon>rosids</taxon>
        <taxon>fabids</taxon>
        <taxon>Fabales</taxon>
        <taxon>Fabaceae</taxon>
        <taxon>Papilionoideae</taxon>
        <taxon>50 kb inversion clade</taxon>
        <taxon>NPAAA clade</taxon>
        <taxon>indigoferoid/millettioid clade</taxon>
        <taxon>Phaseoleae</taxon>
        <taxon>Mucuna</taxon>
    </lineage>
</organism>
<evidence type="ECO:0000313" key="1">
    <source>
        <dbReference type="EMBL" id="RDX94760.1"/>
    </source>
</evidence>
<protein>
    <submittedName>
        <fullName evidence="1">Uncharacterized protein</fullName>
    </submittedName>
</protein>
<comment type="caution">
    <text evidence="1">The sequence shown here is derived from an EMBL/GenBank/DDBJ whole genome shotgun (WGS) entry which is preliminary data.</text>
</comment>
<sequence>MVFGNSNQNHSEIIGNGEILDVTLDQCKFILRWTLMKKDNQKDVACVNKKVILRTSIFTIQQSKGKWNNIVYVL</sequence>
<dbReference type="EMBL" id="QJKJ01004293">
    <property type="protein sequence ID" value="RDX94760.1"/>
    <property type="molecule type" value="Genomic_DNA"/>
</dbReference>
<dbReference type="AlphaFoldDB" id="A0A371GW19"/>